<dbReference type="EMBL" id="BARW01019304">
    <property type="protein sequence ID" value="GAI93749.1"/>
    <property type="molecule type" value="Genomic_DNA"/>
</dbReference>
<accession>X1UN17</accession>
<reference evidence="1" key="1">
    <citation type="journal article" date="2014" name="Front. Microbiol.">
        <title>High frequency of phylogenetically diverse reductive dehalogenase-homologous genes in deep subseafloor sedimentary metagenomes.</title>
        <authorList>
            <person name="Kawai M."/>
            <person name="Futagami T."/>
            <person name="Toyoda A."/>
            <person name="Takaki Y."/>
            <person name="Nishi S."/>
            <person name="Hori S."/>
            <person name="Arai W."/>
            <person name="Tsubouchi T."/>
            <person name="Morono Y."/>
            <person name="Uchiyama I."/>
            <person name="Ito T."/>
            <person name="Fujiyama A."/>
            <person name="Inagaki F."/>
            <person name="Takami H."/>
        </authorList>
    </citation>
    <scope>NUCLEOTIDE SEQUENCE</scope>
    <source>
        <strain evidence="1">Expedition CK06-06</strain>
    </source>
</reference>
<feature type="non-terminal residue" evidence="1">
    <location>
        <position position="83"/>
    </location>
</feature>
<gene>
    <name evidence="1" type="ORF">S12H4_32855</name>
</gene>
<comment type="caution">
    <text evidence="1">The sequence shown here is derived from an EMBL/GenBank/DDBJ whole genome shotgun (WGS) entry which is preliminary data.</text>
</comment>
<name>X1UN17_9ZZZZ</name>
<sequence length="83" mass="9462">MKILLSILMLTAGMVLFAQPSLETVYSVSTNICSLEKAGDKYYAMDIANKQCRLYNMDHSLFLTINLTVPEGYYLFDIQQISR</sequence>
<evidence type="ECO:0000313" key="1">
    <source>
        <dbReference type="EMBL" id="GAI93749.1"/>
    </source>
</evidence>
<proteinExistence type="predicted"/>
<organism evidence="1">
    <name type="scientific">marine sediment metagenome</name>
    <dbReference type="NCBI Taxonomy" id="412755"/>
    <lineage>
        <taxon>unclassified sequences</taxon>
        <taxon>metagenomes</taxon>
        <taxon>ecological metagenomes</taxon>
    </lineage>
</organism>
<dbReference type="AlphaFoldDB" id="X1UN17"/>
<protein>
    <submittedName>
        <fullName evidence="1">Uncharacterized protein</fullName>
    </submittedName>
</protein>